<evidence type="ECO:0000313" key="8">
    <source>
        <dbReference type="EMBL" id="PIN15993.1"/>
    </source>
</evidence>
<accession>A0A2G9HEX6</accession>
<dbReference type="GO" id="GO:0008270">
    <property type="term" value="F:zinc ion binding"/>
    <property type="evidence" value="ECO:0007669"/>
    <property type="project" value="InterPro"/>
</dbReference>
<dbReference type="PANTHER" id="PTHR42683">
    <property type="entry name" value="ALDEHYDE REDUCTASE"/>
    <property type="match status" value="1"/>
</dbReference>
<dbReference type="InterPro" id="IPR002328">
    <property type="entry name" value="ADH_Zn_CS"/>
</dbReference>
<dbReference type="Pfam" id="PF00107">
    <property type="entry name" value="ADH_zinc_N"/>
    <property type="match status" value="1"/>
</dbReference>
<evidence type="ECO:0000256" key="2">
    <source>
        <dbReference type="ARBA" id="ARBA00022723"/>
    </source>
</evidence>
<dbReference type="Proteomes" id="UP000231279">
    <property type="component" value="Unassembled WGS sequence"/>
</dbReference>
<sequence length="277" mass="29791">MYCGIDHTDLHQIKGELISNTKYPMVPGHEVVGEVVELGSEVKKFLLGDIVGVGGIVGSCGECNLCNSNLEQYCNQSVVTYNDVYYDGTPTQGGFSSAMVIHQRFAVKIPEKLAPEQAAPLLCAGVTAYSPLKQFMNSGKLVKRGILGLGGVGHLGVIIAKTMGHHVTVISSSNKRKEEAMDHLHADAFLLSTNEAEMKKAANSLDYILDTVPAFHPLQLYTSLLKAEGKLLIVGAAPEPLQILAGDMIRGKKTITGSFIGSMTETQEILDFWAEKG</sequence>
<comment type="caution">
    <text evidence="8">The sequence shown here is derived from an EMBL/GenBank/DDBJ whole genome shotgun (WGS) entry which is preliminary data.</text>
</comment>
<comment type="cofactor">
    <cofactor evidence="1 5">
        <name>Zn(2+)</name>
        <dbReference type="ChEBI" id="CHEBI:29105"/>
    </cofactor>
</comment>
<keyword evidence="4 8" id="KW-0560">Oxidoreductase</keyword>
<dbReference type="InterPro" id="IPR013154">
    <property type="entry name" value="ADH-like_N"/>
</dbReference>
<dbReference type="SUPFAM" id="SSF51735">
    <property type="entry name" value="NAD(P)-binding Rossmann-fold domains"/>
    <property type="match status" value="1"/>
</dbReference>
<dbReference type="CDD" id="cd05283">
    <property type="entry name" value="CAD1"/>
    <property type="match status" value="1"/>
</dbReference>
<feature type="domain" description="Alcohol dehydrogenase-like C-terminal" evidence="6">
    <location>
        <begin position="151"/>
        <end position="273"/>
    </location>
</feature>
<evidence type="ECO:0000259" key="7">
    <source>
        <dbReference type="Pfam" id="PF08240"/>
    </source>
</evidence>
<dbReference type="GO" id="GO:0045551">
    <property type="term" value="F:cinnamyl-alcohol dehydrogenase activity"/>
    <property type="evidence" value="ECO:0007669"/>
    <property type="project" value="UniProtKB-EC"/>
</dbReference>
<evidence type="ECO:0000256" key="3">
    <source>
        <dbReference type="ARBA" id="ARBA00022833"/>
    </source>
</evidence>
<organism evidence="8 9">
    <name type="scientific">Handroanthus impetiginosus</name>
    <dbReference type="NCBI Taxonomy" id="429701"/>
    <lineage>
        <taxon>Eukaryota</taxon>
        <taxon>Viridiplantae</taxon>
        <taxon>Streptophyta</taxon>
        <taxon>Embryophyta</taxon>
        <taxon>Tracheophyta</taxon>
        <taxon>Spermatophyta</taxon>
        <taxon>Magnoliopsida</taxon>
        <taxon>eudicotyledons</taxon>
        <taxon>Gunneridae</taxon>
        <taxon>Pentapetalae</taxon>
        <taxon>asterids</taxon>
        <taxon>lamiids</taxon>
        <taxon>Lamiales</taxon>
        <taxon>Bignoniaceae</taxon>
        <taxon>Crescentiina</taxon>
        <taxon>Tabebuia alliance</taxon>
        <taxon>Handroanthus</taxon>
    </lineage>
</organism>
<keyword evidence="3 5" id="KW-0862">Zinc</keyword>
<evidence type="ECO:0000259" key="6">
    <source>
        <dbReference type="Pfam" id="PF00107"/>
    </source>
</evidence>
<dbReference type="Gene3D" id="3.40.50.720">
    <property type="entry name" value="NAD(P)-binding Rossmann-like Domain"/>
    <property type="match status" value="1"/>
</dbReference>
<dbReference type="STRING" id="429701.A0A2G9HEX6"/>
<evidence type="ECO:0000256" key="4">
    <source>
        <dbReference type="ARBA" id="ARBA00023002"/>
    </source>
</evidence>
<dbReference type="EC" id="1.1.1.195" evidence="8"/>
<evidence type="ECO:0000256" key="1">
    <source>
        <dbReference type="ARBA" id="ARBA00001947"/>
    </source>
</evidence>
<dbReference type="InterPro" id="IPR047109">
    <property type="entry name" value="CAD-like"/>
</dbReference>
<keyword evidence="9" id="KW-1185">Reference proteome</keyword>
<dbReference type="EMBL" id="NKXS01001983">
    <property type="protein sequence ID" value="PIN15993.1"/>
    <property type="molecule type" value="Genomic_DNA"/>
</dbReference>
<dbReference type="InterPro" id="IPR013149">
    <property type="entry name" value="ADH-like_C"/>
</dbReference>
<dbReference type="SUPFAM" id="SSF50129">
    <property type="entry name" value="GroES-like"/>
    <property type="match status" value="1"/>
</dbReference>
<dbReference type="Gene3D" id="3.90.180.10">
    <property type="entry name" value="Medium-chain alcohol dehydrogenases, catalytic domain"/>
    <property type="match status" value="1"/>
</dbReference>
<reference evidence="9" key="1">
    <citation type="journal article" date="2018" name="Gigascience">
        <title>Genome assembly of the Pink Ipe (Handroanthus impetiginosus, Bignoniaceae), a highly valued, ecologically keystone Neotropical timber forest tree.</title>
        <authorList>
            <person name="Silva-Junior O.B."/>
            <person name="Grattapaglia D."/>
            <person name="Novaes E."/>
            <person name="Collevatti R.G."/>
        </authorList>
    </citation>
    <scope>NUCLEOTIDE SEQUENCE [LARGE SCALE GENOMIC DNA]</scope>
    <source>
        <strain evidence="9">cv. UFG-1</strain>
    </source>
</reference>
<dbReference type="Pfam" id="PF08240">
    <property type="entry name" value="ADH_N"/>
    <property type="match status" value="1"/>
</dbReference>
<evidence type="ECO:0000313" key="9">
    <source>
        <dbReference type="Proteomes" id="UP000231279"/>
    </source>
</evidence>
<protein>
    <submittedName>
        <fullName evidence="8">Alcohol dehydrogenase, class V</fullName>
        <ecNumber evidence="8">1.1.1.195</ecNumber>
    </submittedName>
</protein>
<proteinExistence type="inferred from homology"/>
<name>A0A2G9HEX6_9LAMI</name>
<dbReference type="InterPro" id="IPR011032">
    <property type="entry name" value="GroES-like_sf"/>
</dbReference>
<dbReference type="OrthoDB" id="1879366at2759"/>
<comment type="similarity">
    <text evidence="5">Belongs to the zinc-containing alcohol dehydrogenase family.</text>
</comment>
<keyword evidence="2 5" id="KW-0479">Metal-binding</keyword>
<dbReference type="AlphaFoldDB" id="A0A2G9HEX6"/>
<evidence type="ECO:0000256" key="5">
    <source>
        <dbReference type="RuleBase" id="RU361277"/>
    </source>
</evidence>
<feature type="domain" description="Alcohol dehydrogenase-like N-terminal" evidence="7">
    <location>
        <begin position="2"/>
        <end position="111"/>
    </location>
</feature>
<gene>
    <name evidence="8" type="ORF">CDL12_11361</name>
</gene>
<dbReference type="PROSITE" id="PS00059">
    <property type="entry name" value="ADH_ZINC"/>
    <property type="match status" value="1"/>
</dbReference>
<dbReference type="FunFam" id="3.40.50.720:FF:000022">
    <property type="entry name" value="Cinnamyl alcohol dehydrogenase"/>
    <property type="match status" value="1"/>
</dbReference>
<dbReference type="InterPro" id="IPR036291">
    <property type="entry name" value="NAD(P)-bd_dom_sf"/>
</dbReference>